<evidence type="ECO:0000313" key="3">
    <source>
        <dbReference type="Proteomes" id="UP001589532"/>
    </source>
</evidence>
<dbReference type="InterPro" id="IPR034660">
    <property type="entry name" value="DinB/YfiT-like"/>
</dbReference>
<dbReference type="Proteomes" id="UP001589532">
    <property type="component" value="Unassembled WGS sequence"/>
</dbReference>
<dbReference type="InterPro" id="IPR024344">
    <property type="entry name" value="MDMPI_metal-binding"/>
</dbReference>
<organism evidence="2 3">
    <name type="scientific">Nonomuraea helvata</name>
    <dbReference type="NCBI Taxonomy" id="37484"/>
    <lineage>
        <taxon>Bacteria</taxon>
        <taxon>Bacillati</taxon>
        <taxon>Actinomycetota</taxon>
        <taxon>Actinomycetes</taxon>
        <taxon>Streptosporangiales</taxon>
        <taxon>Streptosporangiaceae</taxon>
        <taxon>Nonomuraea</taxon>
    </lineage>
</organism>
<keyword evidence="3" id="KW-1185">Reference proteome</keyword>
<dbReference type="NCBIfam" id="TIGR03083">
    <property type="entry name" value="maleylpyruvate isomerase family mycothiol-dependent enzyme"/>
    <property type="match status" value="1"/>
</dbReference>
<dbReference type="EMBL" id="JBHMBW010000103">
    <property type="protein sequence ID" value="MFB9630920.1"/>
    <property type="molecule type" value="Genomic_DNA"/>
</dbReference>
<evidence type="ECO:0000259" key="1">
    <source>
        <dbReference type="Pfam" id="PF11716"/>
    </source>
</evidence>
<dbReference type="NCBIfam" id="TIGR03086">
    <property type="entry name" value="TIGR03086 family metal-binding protein"/>
    <property type="match status" value="1"/>
</dbReference>
<sequence length="200" mass="21382">MAELPAEDLRDLHRCALDLAGRAIAQVAAVDLDRPTPCAEWNLGDLLRHMVGENHGFAAAADPPAQQSVRDGGDLGDDPFGAFHDSAAAVMKAFAAPDFYDRQVEIGGFGVFPGRVAISMHLVDCLVHGWDVATSIDTFYRPDPELVASALAMASRWPDTPKSRGPGAAFDTRVPVPDDAPDFHRLLGLLGRDPSWAAPC</sequence>
<comment type="caution">
    <text evidence="2">The sequence shown here is derived from an EMBL/GenBank/DDBJ whole genome shotgun (WGS) entry which is preliminary data.</text>
</comment>
<dbReference type="InterPro" id="IPR017517">
    <property type="entry name" value="Maleyloyr_isom"/>
</dbReference>
<dbReference type="SUPFAM" id="SSF109854">
    <property type="entry name" value="DinB/YfiT-like putative metalloenzymes"/>
    <property type="match status" value="1"/>
</dbReference>
<dbReference type="Gene3D" id="1.20.120.450">
    <property type="entry name" value="dinb family like domain"/>
    <property type="match status" value="1"/>
</dbReference>
<name>A0ABV5SGW1_9ACTN</name>
<proteinExistence type="predicted"/>
<protein>
    <submittedName>
        <fullName evidence="2">TIGR03086 family metal-binding protein</fullName>
    </submittedName>
</protein>
<dbReference type="InterPro" id="IPR017520">
    <property type="entry name" value="CHP03086"/>
</dbReference>
<reference evidence="2 3" key="1">
    <citation type="submission" date="2024-09" db="EMBL/GenBank/DDBJ databases">
        <authorList>
            <person name="Sun Q."/>
            <person name="Mori K."/>
        </authorList>
    </citation>
    <scope>NUCLEOTIDE SEQUENCE [LARGE SCALE GENOMIC DNA]</scope>
    <source>
        <strain evidence="2 3">JCM 3143</strain>
    </source>
</reference>
<evidence type="ECO:0000313" key="2">
    <source>
        <dbReference type="EMBL" id="MFB9630920.1"/>
    </source>
</evidence>
<feature type="domain" description="Mycothiol-dependent maleylpyruvate isomerase metal-binding" evidence="1">
    <location>
        <begin position="21"/>
        <end position="133"/>
    </location>
</feature>
<gene>
    <name evidence="2" type="ORF">ACFFSA_48300</name>
</gene>
<dbReference type="Pfam" id="PF11716">
    <property type="entry name" value="MDMPI_N"/>
    <property type="match status" value="1"/>
</dbReference>
<accession>A0ABV5SGW1</accession>
<dbReference type="RefSeq" id="WP_344984557.1">
    <property type="nucleotide sequence ID" value="NZ_BAAAXV010000001.1"/>
</dbReference>